<accession>A0A8S5MYA5</accession>
<proteinExistence type="predicted"/>
<organism evidence="1">
    <name type="scientific">Siphoviridae sp. ctio73</name>
    <dbReference type="NCBI Taxonomy" id="2826435"/>
    <lineage>
        <taxon>Viruses</taxon>
        <taxon>Duplodnaviria</taxon>
        <taxon>Heunggongvirae</taxon>
        <taxon>Uroviricota</taxon>
        <taxon>Caudoviricetes</taxon>
    </lineage>
</organism>
<sequence>MAVNADNALIFSSDNDALWLGDYVEKFGEKVTSLTQDLSGVTGLTNVGWISEDGFKLTSDDSVTKIKGHQGHGVVKTFLDSSETTFSATLLETKLAPLSWYLDATSEKVEDGGATKGVKITAKSSRKVKLLCGVADFFDVSGVGAQIRIVFPRLELGERGEITFQQAEITGYEYNLSVLGDYIIYSDHKALFPA</sequence>
<name>A0A8S5MYA5_9CAUD</name>
<evidence type="ECO:0000313" key="1">
    <source>
        <dbReference type="EMBL" id="DAD86867.1"/>
    </source>
</evidence>
<protein>
    <submittedName>
        <fullName evidence="1">Major tail protein</fullName>
    </submittedName>
</protein>
<dbReference type="EMBL" id="BK015009">
    <property type="protein sequence ID" value="DAD86867.1"/>
    <property type="molecule type" value="Genomic_DNA"/>
</dbReference>
<reference evidence="1" key="1">
    <citation type="journal article" date="2021" name="Proc. Natl. Acad. Sci. U.S.A.">
        <title>A Catalog of Tens of Thousands of Viruses from Human Metagenomes Reveals Hidden Associations with Chronic Diseases.</title>
        <authorList>
            <person name="Tisza M.J."/>
            <person name="Buck C.B."/>
        </authorList>
    </citation>
    <scope>NUCLEOTIDE SEQUENCE</scope>
    <source>
        <strain evidence="1">Ctio73</strain>
    </source>
</reference>